<reference evidence="2 3" key="1">
    <citation type="submission" date="2017-05" db="EMBL/GenBank/DDBJ databases">
        <title>Vagococcus spp. assemblies.</title>
        <authorList>
            <person name="Gulvik C.A."/>
        </authorList>
    </citation>
    <scope>NUCLEOTIDE SEQUENCE [LARGE SCALE GENOMIC DNA]</scope>
    <source>
        <strain evidence="2 3">CCUG 41755</strain>
    </source>
</reference>
<name>A0A430A6F7_9ENTE</name>
<keyword evidence="3" id="KW-1185">Reference proteome</keyword>
<organism evidence="2 3">
    <name type="scientific">Vagococcus fessus</name>
    <dbReference type="NCBI Taxonomy" id="120370"/>
    <lineage>
        <taxon>Bacteria</taxon>
        <taxon>Bacillati</taxon>
        <taxon>Bacillota</taxon>
        <taxon>Bacilli</taxon>
        <taxon>Lactobacillales</taxon>
        <taxon>Enterococcaceae</taxon>
        <taxon>Vagococcus</taxon>
    </lineage>
</organism>
<protein>
    <submittedName>
        <fullName evidence="2">Uncharacterized protein</fullName>
    </submittedName>
</protein>
<accession>A0A430A6F7</accession>
<gene>
    <name evidence="2" type="ORF">CBF31_08700</name>
</gene>
<dbReference type="OrthoDB" id="1692525at2"/>
<evidence type="ECO:0000313" key="3">
    <source>
        <dbReference type="Proteomes" id="UP000287101"/>
    </source>
</evidence>
<dbReference type="AlphaFoldDB" id="A0A430A6F7"/>
<proteinExistence type="predicted"/>
<evidence type="ECO:0000313" key="2">
    <source>
        <dbReference type="EMBL" id="RSU02438.1"/>
    </source>
</evidence>
<sequence>MVEGLLLEISDTNQKFQFKSSITSAMIDAELELDELEETMDSIEILKPDCDKLDYQLAISSGALCGCIDVFMVGVPKDSALGNMTDKWFEKRTKYFAKLNGWKDSKSDSISSAIRFLEKKFKVPYDQRGAGDIGQFIENLTPKNHHFKSIAHNPSILGLFVSLLDQFNNKSHFVSGGKLEVLNNTDGSFKLQGDSFISRLFCGVVNWLGHLMSDVAGASGSKTRGMGIPSPLWTWTNSVIAIKKKLKIEPLEFDKNINELASKIYNEGYDTRFQTTQMIPVVINELVIRFLYSIRRMIQYFSSTEKRERSFEELWDKCEPFKNVSVKRMLTVAHGAFCLIDLGDATARGVAKGGGSFNIVEFFLRVNLVGVGKFTISLYGETKLSVRNVKNTRLIYENEREKKIVVDYIASLKILALEYDDQDLLLMVQDFTKSELYIEVFDASVELAYKRKVPKEKVLNTKQKGDNYFRGVR</sequence>
<feature type="coiled-coil region" evidence="1">
    <location>
        <begin position="19"/>
        <end position="46"/>
    </location>
</feature>
<comment type="caution">
    <text evidence="2">The sequence shown here is derived from an EMBL/GenBank/DDBJ whole genome shotgun (WGS) entry which is preliminary data.</text>
</comment>
<dbReference type="EMBL" id="NGJY01000003">
    <property type="protein sequence ID" value="RSU02438.1"/>
    <property type="molecule type" value="Genomic_DNA"/>
</dbReference>
<evidence type="ECO:0000256" key="1">
    <source>
        <dbReference type="SAM" id="Coils"/>
    </source>
</evidence>
<dbReference type="Proteomes" id="UP000287101">
    <property type="component" value="Unassembled WGS sequence"/>
</dbReference>
<keyword evidence="1" id="KW-0175">Coiled coil</keyword>
<dbReference type="RefSeq" id="WP_126832093.1">
    <property type="nucleotide sequence ID" value="NZ_CBCRYB010000009.1"/>
</dbReference>